<dbReference type="SUPFAM" id="SSF51445">
    <property type="entry name" value="(Trans)glycosidases"/>
    <property type="match status" value="1"/>
</dbReference>
<dbReference type="AlphaFoldDB" id="A0A927CDA4"/>
<gene>
    <name evidence="2" type="ORF">IDH45_28585</name>
</gene>
<reference evidence="2" key="1">
    <citation type="submission" date="2020-09" db="EMBL/GenBank/DDBJ databases">
        <title>A novel bacterium of genus Paenibacillus, isolated from South China Sea.</title>
        <authorList>
            <person name="Huang H."/>
            <person name="Mo K."/>
            <person name="Hu Y."/>
        </authorList>
    </citation>
    <scope>NUCLEOTIDE SEQUENCE</scope>
    <source>
        <strain evidence="2">IB182363</strain>
    </source>
</reference>
<evidence type="ECO:0000313" key="3">
    <source>
        <dbReference type="Proteomes" id="UP000639396"/>
    </source>
</evidence>
<evidence type="ECO:0000256" key="1">
    <source>
        <dbReference type="ARBA" id="ARBA00022801"/>
    </source>
</evidence>
<proteinExistence type="predicted"/>
<dbReference type="InterPro" id="IPR017853">
    <property type="entry name" value="GH"/>
</dbReference>
<dbReference type="EMBL" id="JACXJA010000050">
    <property type="protein sequence ID" value="MBD2865948.1"/>
    <property type="molecule type" value="Genomic_DNA"/>
</dbReference>
<keyword evidence="3" id="KW-1185">Reference proteome</keyword>
<dbReference type="GO" id="GO:0016798">
    <property type="term" value="F:hydrolase activity, acting on glycosyl bonds"/>
    <property type="evidence" value="ECO:0007669"/>
    <property type="project" value="UniProtKB-KW"/>
</dbReference>
<dbReference type="GO" id="GO:0005975">
    <property type="term" value="P:carbohydrate metabolic process"/>
    <property type="evidence" value="ECO:0007669"/>
    <property type="project" value="UniProtKB-ARBA"/>
</dbReference>
<keyword evidence="1" id="KW-0378">Hydrolase</keyword>
<sequence length="904" mass="101399">MKLDLFAETDHRTPLSFPHFPTRLQAVVWRNWGLVAADKLAFTLRTTVTELEEIAQGLGLPVPEAADPLWLSRGYITILRANWHLLPYEQLLVLLDWTEEQMAFALKEDDFLWIKMGSLKPAIEPVYYRPLTDEEREKTERLRATITRYFPEDGTAAPNEWGIGLASAPEKPFAFLDGFRYAGASQRQREASSAGGGTVPADGEDKVVLNGSTSIVLPENASGRVRTFAERFASKLERDWGLRLRVADGGKPVGPNSSVVQLKLAPDAGKLRESHRIAAEGNRVTVEAVDENGLLRGLQWIASGMNEQGGPFVARGVTNRSTRYDFRLLYSYFAVYGDPLLDPELDPYPEHLLESLSETGVNAVWLQCVLYQLVPFAEAPEMSIGWERRVEGLRRLAARAAEYGIGIYLYFNEPRSMPLEFFEARPDWKGHTIGTHASMCTSHPEVQRYLKEGTAALFRSVPELAGLFTITMSENMTNCYSVSGRSKLTCPRCSERSPAEVVAEVNRLIAEGAHSAKPDARIVCWTWGWRESNGFDLERCISLLPKGVSVMSVSEDEKPTNVGGVPGQVVDYSISQVGPGDKSRNVWKAARRHGLQAYAKVQFNNTWECSAVPFLPVFDLVNEHIGNLNEEGVSGLMLSWTLGGYPSPTLEMASRHYWMTGTDEEGQDASEAEPAPLRMLRGKFGYETGSDIARATTAFSEAFRHFPFHVSVVYTAPMNYGPGNLLHLTPTGYNATMVGFPYDDVHRWRAIYPPETFEEQFRLLTEGWKQGLSQLIEAGRQLTDSHKQDAYTNLLHNALGAYYHFRSTYHQIAFVLERERLAGADDPTAAASFRQRMKELAEREIGITRQLYDLMRRDSRIGYEASNHYYYTARMLQEKVVNCHDLCEKLSAAEVPVQEEASGQ</sequence>
<organism evidence="2 3">
    <name type="scientific">Paenibacillus oceani</name>
    <dbReference type="NCBI Taxonomy" id="2772510"/>
    <lineage>
        <taxon>Bacteria</taxon>
        <taxon>Bacillati</taxon>
        <taxon>Bacillota</taxon>
        <taxon>Bacilli</taxon>
        <taxon>Bacillales</taxon>
        <taxon>Paenibacillaceae</taxon>
        <taxon>Paenibacillus</taxon>
    </lineage>
</organism>
<accession>A0A927CDA4</accession>
<dbReference type="InterPro" id="IPR029018">
    <property type="entry name" value="Hex-like_dom2"/>
</dbReference>
<evidence type="ECO:0000313" key="2">
    <source>
        <dbReference type="EMBL" id="MBD2865948.1"/>
    </source>
</evidence>
<name>A0A927CDA4_9BACL</name>
<dbReference type="RefSeq" id="WP_190931571.1">
    <property type="nucleotide sequence ID" value="NZ_JACXJA010000050.1"/>
</dbReference>
<dbReference type="Gene3D" id="3.30.379.10">
    <property type="entry name" value="Chitobiase/beta-hexosaminidase domain 2-like"/>
    <property type="match status" value="1"/>
</dbReference>
<protein>
    <recommendedName>
        <fullName evidence="4">Beta-hexosaminidase bacterial type N-terminal domain-containing protein</fullName>
    </recommendedName>
</protein>
<evidence type="ECO:0008006" key="4">
    <source>
        <dbReference type="Google" id="ProtNLM"/>
    </source>
</evidence>
<dbReference type="SUPFAM" id="SSF55545">
    <property type="entry name" value="beta-N-acetylhexosaminidase-like domain"/>
    <property type="match status" value="1"/>
</dbReference>
<comment type="caution">
    <text evidence="2">The sequence shown here is derived from an EMBL/GenBank/DDBJ whole genome shotgun (WGS) entry which is preliminary data.</text>
</comment>
<dbReference type="Proteomes" id="UP000639396">
    <property type="component" value="Unassembled WGS sequence"/>
</dbReference>